<comment type="subcellular location">
    <subcellularLocation>
        <location evidence="3">Cytoplasm</location>
    </subcellularLocation>
</comment>
<dbReference type="InterPro" id="IPR001054">
    <property type="entry name" value="A/G_cyclase"/>
</dbReference>
<dbReference type="InterPro" id="IPR018297">
    <property type="entry name" value="A/G_cyclase_CS"/>
</dbReference>
<organism evidence="20 21">
    <name type="scientific">Nyctereutes procyonoides</name>
    <name type="common">Raccoon dog</name>
    <name type="synonym">Canis procyonoides</name>
    <dbReference type="NCBI Taxonomy" id="34880"/>
    <lineage>
        <taxon>Eukaryota</taxon>
        <taxon>Metazoa</taxon>
        <taxon>Chordata</taxon>
        <taxon>Craniata</taxon>
        <taxon>Vertebrata</taxon>
        <taxon>Euteleostomi</taxon>
        <taxon>Mammalia</taxon>
        <taxon>Eutheria</taxon>
        <taxon>Laurasiatheria</taxon>
        <taxon>Carnivora</taxon>
        <taxon>Caniformia</taxon>
        <taxon>Canidae</taxon>
        <taxon>Nyctereutes</taxon>
    </lineage>
</organism>
<dbReference type="PROSITE" id="PS50125">
    <property type="entry name" value="GUANYLATE_CYCLASE_2"/>
    <property type="match status" value="1"/>
</dbReference>
<keyword evidence="11 18" id="KW-0456">Lyase</keyword>
<keyword evidence="9" id="KW-0408">Iron</keyword>
<evidence type="ECO:0000313" key="21">
    <source>
        <dbReference type="Proteomes" id="UP000645828"/>
    </source>
</evidence>
<reference evidence="20" key="1">
    <citation type="submission" date="2020-12" db="EMBL/GenBank/DDBJ databases">
        <authorList>
            <consortium name="Molecular Ecology Group"/>
        </authorList>
    </citation>
    <scope>NUCLEOTIDE SEQUENCE</scope>
    <source>
        <strain evidence="20">TBG_1078</strain>
    </source>
</reference>
<dbReference type="CDD" id="cd07302">
    <property type="entry name" value="CHD"/>
    <property type="match status" value="1"/>
</dbReference>
<name>A0A811YUF3_NYCPR</name>
<evidence type="ECO:0000256" key="13">
    <source>
        <dbReference type="ARBA" id="ARBA00037442"/>
    </source>
</evidence>
<dbReference type="GO" id="GO:0020037">
    <property type="term" value="F:heme binding"/>
    <property type="evidence" value="ECO:0007669"/>
    <property type="project" value="InterPro"/>
</dbReference>
<dbReference type="GO" id="GO:0008074">
    <property type="term" value="C:guanylate cyclase complex, soluble"/>
    <property type="evidence" value="ECO:0007669"/>
    <property type="project" value="TreeGrafter"/>
</dbReference>
<evidence type="ECO:0000256" key="1">
    <source>
        <dbReference type="ARBA" id="ARBA00001436"/>
    </source>
</evidence>
<dbReference type="InterPro" id="IPR011644">
    <property type="entry name" value="Heme_NO-bd"/>
</dbReference>
<dbReference type="GO" id="GO:0070482">
    <property type="term" value="P:response to oxygen levels"/>
    <property type="evidence" value="ECO:0007669"/>
    <property type="project" value="TreeGrafter"/>
</dbReference>
<dbReference type="FunFam" id="3.30.450.260:FF:000001">
    <property type="entry name" value="guanylate cyclase soluble subunit beta-1 isoform X1"/>
    <property type="match status" value="1"/>
</dbReference>
<dbReference type="Pfam" id="PF00211">
    <property type="entry name" value="Guanylate_cyc"/>
    <property type="match status" value="1"/>
</dbReference>
<comment type="similarity">
    <text evidence="18">Belongs to the adenylyl cyclase class-4/guanylyl cyclase family.</text>
</comment>
<comment type="cofactor">
    <cofactor evidence="2">
        <name>heme</name>
        <dbReference type="ChEBI" id="CHEBI:30413"/>
    </cofactor>
</comment>
<keyword evidence="7" id="KW-0479">Metal-binding</keyword>
<dbReference type="GO" id="GO:0046872">
    <property type="term" value="F:metal ion binding"/>
    <property type="evidence" value="ECO:0007669"/>
    <property type="project" value="UniProtKB-KW"/>
</dbReference>
<evidence type="ECO:0000256" key="18">
    <source>
        <dbReference type="RuleBase" id="RU000405"/>
    </source>
</evidence>
<dbReference type="Pfam" id="PF07700">
    <property type="entry name" value="HNOB"/>
    <property type="match status" value="1"/>
</dbReference>
<gene>
    <name evidence="20" type="ORF">NYPRO_LOCUS13959</name>
</gene>
<evidence type="ECO:0000256" key="4">
    <source>
        <dbReference type="ARBA" id="ARBA00012202"/>
    </source>
</evidence>
<protein>
    <recommendedName>
        <fullName evidence="14">Guanylate cyclase soluble subunit beta-1</fullName>
        <ecNumber evidence="4">4.6.1.2</ecNumber>
    </recommendedName>
    <alternativeName>
        <fullName evidence="15">Guanylate cyclase soluble subunit beta-3</fullName>
    </alternativeName>
    <alternativeName>
        <fullName evidence="16">Soluble guanylate cyclase small subunit</fullName>
    </alternativeName>
</protein>
<dbReference type="PANTHER" id="PTHR45655">
    <property type="entry name" value="GUANYLATE CYCLASE SOLUBLE SUBUNIT BETA-2"/>
    <property type="match status" value="1"/>
</dbReference>
<evidence type="ECO:0000256" key="3">
    <source>
        <dbReference type="ARBA" id="ARBA00004496"/>
    </source>
</evidence>
<dbReference type="Pfam" id="PF07701">
    <property type="entry name" value="HNOBA"/>
    <property type="match status" value="1"/>
</dbReference>
<evidence type="ECO:0000256" key="6">
    <source>
        <dbReference type="ARBA" id="ARBA00022617"/>
    </source>
</evidence>
<evidence type="ECO:0000256" key="10">
    <source>
        <dbReference type="ARBA" id="ARBA00023134"/>
    </source>
</evidence>
<dbReference type="AlphaFoldDB" id="A0A811YUF3"/>
<comment type="caution">
    <text evidence="20">The sequence shown here is derived from an EMBL/GenBank/DDBJ whole genome shotgun (WGS) entry which is preliminary data.</text>
</comment>
<dbReference type="FunFam" id="3.30.70.1230:FF:000005">
    <property type="entry name" value="Guanylate cyclase soluble subunit beta-1"/>
    <property type="match status" value="1"/>
</dbReference>
<dbReference type="InterPro" id="IPR029787">
    <property type="entry name" value="Nucleotide_cyclase"/>
</dbReference>
<feature type="domain" description="Guanylate cyclase" evidence="19">
    <location>
        <begin position="376"/>
        <end position="509"/>
    </location>
</feature>
<accession>A0A811YUF3</accession>
<evidence type="ECO:0000256" key="8">
    <source>
        <dbReference type="ARBA" id="ARBA00022741"/>
    </source>
</evidence>
<dbReference type="Gene3D" id="3.90.1520.10">
    <property type="entry name" value="H-NOX domain"/>
    <property type="match status" value="1"/>
</dbReference>
<evidence type="ECO:0000256" key="9">
    <source>
        <dbReference type="ARBA" id="ARBA00023004"/>
    </source>
</evidence>
<sequence>MYGFVNHALELLVIRNYGPEVWEDIKKEAQLDEEGQFLVRIIYDDSKTYDLVAAASKVLNLNAGEILQMFGKMFFVFCQESGYDTILRVLGSNVREFLQLARNGQLDSTSTLIHDHLTSIVIQQRNEECDHTQFLIEEKESKEEDFYEDLDRFEENGTQESRISPYTFCKAFPFHIIFDRDLVVTQCGNAIYRVLPQLQPGNCSLLSVFSLVRPHIDISFHGILSHINTVFVLRSKEGLLDVEKLECEDELTGTEISCLRLKGQMIYLPEADSILFLCSPSVMNLDDLTRRGLYLSDIPLHDATRDLVLLGEQFREEYKLTQELEILTDRLQLTLRALEDEKKKTDTLLYSVLPPSVANELRHKRPVPAKRYDNVTILFSGIVGFNAFCSKHASGEGAMKIVNLLNDLYTRFDTLTDSRKNPFVYKVETVGDKYMTVSGLPEPCIHHARSICHLALDMMEIAGQVQVDGESVQITIGIHTGEVVTGVIGQRMPRYCLFGNTVNLTSRTETTGEKGKINVSEYTYRCLMTPENSDPQFHLEHRGPVSMKGKKEPMQVWFLSRKNTGTEETTQDDN</sequence>
<dbReference type="SMART" id="SM00044">
    <property type="entry name" value="CYCc"/>
    <property type="match status" value="1"/>
</dbReference>
<dbReference type="GO" id="GO:0005525">
    <property type="term" value="F:GTP binding"/>
    <property type="evidence" value="ECO:0007669"/>
    <property type="project" value="UniProtKB-KW"/>
</dbReference>
<dbReference type="PROSITE" id="PS00452">
    <property type="entry name" value="GUANYLATE_CYCLASE_1"/>
    <property type="match status" value="1"/>
</dbReference>
<comment type="subunit">
    <text evidence="17">The active enzyme is formed by a heterodimer of an alpha and a beta subunit. Heterodimer with GUCY1A1. Can also form inactive homodimers in vitro.</text>
</comment>
<dbReference type="GO" id="GO:0004383">
    <property type="term" value="F:guanylate cyclase activity"/>
    <property type="evidence" value="ECO:0007669"/>
    <property type="project" value="UniProtKB-EC"/>
</dbReference>
<dbReference type="SUPFAM" id="SSF55073">
    <property type="entry name" value="Nucleotide cyclase"/>
    <property type="match status" value="1"/>
</dbReference>
<dbReference type="InterPro" id="IPR042463">
    <property type="entry name" value="HNOB_dom_associated_sf"/>
</dbReference>
<evidence type="ECO:0000256" key="14">
    <source>
        <dbReference type="ARBA" id="ARBA00039698"/>
    </source>
</evidence>
<evidence type="ECO:0000256" key="12">
    <source>
        <dbReference type="ARBA" id="ARBA00023293"/>
    </source>
</evidence>
<dbReference type="GO" id="GO:0019934">
    <property type="term" value="P:cGMP-mediated signaling"/>
    <property type="evidence" value="ECO:0007669"/>
    <property type="project" value="TreeGrafter"/>
</dbReference>
<evidence type="ECO:0000256" key="11">
    <source>
        <dbReference type="ARBA" id="ARBA00023239"/>
    </source>
</evidence>
<dbReference type="Gene3D" id="3.30.70.1230">
    <property type="entry name" value="Nucleotide cyclase"/>
    <property type="match status" value="1"/>
</dbReference>
<evidence type="ECO:0000313" key="20">
    <source>
        <dbReference type="EMBL" id="CAD7681167.1"/>
    </source>
</evidence>
<keyword evidence="6" id="KW-0349">Heme</keyword>
<comment type="catalytic activity">
    <reaction evidence="1">
        <text>GTP = 3',5'-cyclic GMP + diphosphate</text>
        <dbReference type="Rhea" id="RHEA:13665"/>
        <dbReference type="ChEBI" id="CHEBI:33019"/>
        <dbReference type="ChEBI" id="CHEBI:37565"/>
        <dbReference type="ChEBI" id="CHEBI:57746"/>
        <dbReference type="EC" id="4.6.1.2"/>
    </reaction>
</comment>
<keyword evidence="8" id="KW-0547">Nucleotide-binding</keyword>
<evidence type="ECO:0000256" key="2">
    <source>
        <dbReference type="ARBA" id="ARBA00001971"/>
    </source>
</evidence>
<dbReference type="EC" id="4.6.1.2" evidence="4"/>
<dbReference type="InterPro" id="IPR024096">
    <property type="entry name" value="NO_sig/Golgi_transp_ligand-bd"/>
</dbReference>
<dbReference type="Gene3D" id="3.30.450.260">
    <property type="entry name" value="Haem NO binding associated domain"/>
    <property type="match status" value="1"/>
</dbReference>
<evidence type="ECO:0000256" key="7">
    <source>
        <dbReference type="ARBA" id="ARBA00022723"/>
    </source>
</evidence>
<dbReference type="Proteomes" id="UP000645828">
    <property type="component" value="Unassembled WGS sequence"/>
</dbReference>
<evidence type="ECO:0000256" key="16">
    <source>
        <dbReference type="ARBA" id="ARBA00043208"/>
    </source>
</evidence>
<keyword evidence="12" id="KW-0141">cGMP biosynthesis</keyword>
<dbReference type="InterPro" id="IPR011645">
    <property type="entry name" value="HNOB_dom_associated"/>
</dbReference>
<keyword evidence="5" id="KW-0963">Cytoplasm</keyword>
<proteinExistence type="inferred from homology"/>
<dbReference type="InterPro" id="IPR038158">
    <property type="entry name" value="H-NOX_domain_sf"/>
</dbReference>
<keyword evidence="10" id="KW-0342">GTP-binding</keyword>
<dbReference type="PANTHER" id="PTHR45655:SF2">
    <property type="entry name" value="GUANYLATE CYCLASE SOLUBLE SUBUNIT BETA-1"/>
    <property type="match status" value="1"/>
</dbReference>
<keyword evidence="21" id="KW-1185">Reference proteome</keyword>
<dbReference type="Gene3D" id="6.10.250.780">
    <property type="match status" value="1"/>
</dbReference>
<dbReference type="SUPFAM" id="SSF111126">
    <property type="entry name" value="Ligand-binding domain in the NO signalling and Golgi transport"/>
    <property type="match status" value="1"/>
</dbReference>
<evidence type="ECO:0000256" key="15">
    <source>
        <dbReference type="ARBA" id="ARBA00041698"/>
    </source>
</evidence>
<evidence type="ECO:0000259" key="19">
    <source>
        <dbReference type="PROSITE" id="PS50125"/>
    </source>
</evidence>
<evidence type="ECO:0000256" key="17">
    <source>
        <dbReference type="ARBA" id="ARBA00065795"/>
    </source>
</evidence>
<evidence type="ECO:0000256" key="5">
    <source>
        <dbReference type="ARBA" id="ARBA00022490"/>
    </source>
</evidence>
<dbReference type="EMBL" id="CAJHUB010000751">
    <property type="protein sequence ID" value="CAD7681167.1"/>
    <property type="molecule type" value="Genomic_DNA"/>
</dbReference>
<comment type="function">
    <text evidence="13">Mediates responses to nitric oxide (NO) by catalyzing the biosynthesis of the signaling molecule cGMP.</text>
</comment>